<sequence length="232" mass="26798">MADVISSIASNGDFDSRKEGVRDYLWSEWHPLVSADAQGVEWFDRLWKLQADDPARHYHTAVHVQEMLLYFHSLRPQFLLSAEQQRAVILAIFFHDAIYDATSNTNEEDSVKLFQSFETNGLVDNMILATKSHHSGDLSDTSAVAFFLDLDLSVLGKTEEAYQQYAILIRKEYSHVPQETYCQKRADILETFLQQQNIYKTSLFREMFEERARSNLAAEIRLLRQGVISEPK</sequence>
<protein>
    <recommendedName>
        <fullName evidence="3">HD domain-containing protein</fullName>
    </recommendedName>
</protein>
<evidence type="ECO:0000313" key="2">
    <source>
        <dbReference type="Proteomes" id="UP000198406"/>
    </source>
</evidence>
<name>A0A1Z5KJ21_FISSO</name>
<reference evidence="1 2" key="1">
    <citation type="journal article" date="2015" name="Plant Cell">
        <title>Oil accumulation by the oleaginous diatom Fistulifera solaris as revealed by the genome and transcriptome.</title>
        <authorList>
            <person name="Tanaka T."/>
            <person name="Maeda Y."/>
            <person name="Veluchamy A."/>
            <person name="Tanaka M."/>
            <person name="Abida H."/>
            <person name="Marechal E."/>
            <person name="Bowler C."/>
            <person name="Muto M."/>
            <person name="Sunaga Y."/>
            <person name="Tanaka M."/>
            <person name="Yoshino T."/>
            <person name="Taniguchi T."/>
            <person name="Fukuda Y."/>
            <person name="Nemoto M."/>
            <person name="Matsumoto M."/>
            <person name="Wong P.S."/>
            <person name="Aburatani S."/>
            <person name="Fujibuchi W."/>
        </authorList>
    </citation>
    <scope>NUCLEOTIDE SEQUENCE [LARGE SCALE GENOMIC DNA]</scope>
    <source>
        <strain evidence="1 2">JPCC DA0580</strain>
    </source>
</reference>
<dbReference type="Proteomes" id="UP000198406">
    <property type="component" value="Unassembled WGS sequence"/>
</dbReference>
<comment type="caution">
    <text evidence="1">The sequence shown here is derived from an EMBL/GenBank/DDBJ whole genome shotgun (WGS) entry which is preliminary data.</text>
</comment>
<dbReference type="InterPro" id="IPR009218">
    <property type="entry name" value="HD_phosphohydro"/>
</dbReference>
<dbReference type="InParanoid" id="A0A1Z5KJ21"/>
<gene>
    <name evidence="1" type="ORF">FisN_16Lh114</name>
</gene>
<dbReference type="PANTHER" id="PTHR21174">
    <property type="match status" value="1"/>
</dbReference>
<dbReference type="OrthoDB" id="330671at2759"/>
<organism evidence="1 2">
    <name type="scientific">Fistulifera solaris</name>
    <name type="common">Oleaginous diatom</name>
    <dbReference type="NCBI Taxonomy" id="1519565"/>
    <lineage>
        <taxon>Eukaryota</taxon>
        <taxon>Sar</taxon>
        <taxon>Stramenopiles</taxon>
        <taxon>Ochrophyta</taxon>
        <taxon>Bacillariophyta</taxon>
        <taxon>Bacillariophyceae</taxon>
        <taxon>Bacillariophycidae</taxon>
        <taxon>Naviculales</taxon>
        <taxon>Naviculaceae</taxon>
        <taxon>Fistulifera</taxon>
    </lineage>
</organism>
<dbReference type="SUPFAM" id="SSF109604">
    <property type="entry name" value="HD-domain/PDEase-like"/>
    <property type="match status" value="1"/>
</dbReference>
<evidence type="ECO:0000313" key="1">
    <source>
        <dbReference type="EMBL" id="GAX26283.1"/>
    </source>
</evidence>
<dbReference type="PANTHER" id="PTHR21174:SF0">
    <property type="entry name" value="HD PHOSPHOHYDROLASE FAMILY PROTEIN-RELATED"/>
    <property type="match status" value="1"/>
</dbReference>
<evidence type="ECO:0008006" key="3">
    <source>
        <dbReference type="Google" id="ProtNLM"/>
    </source>
</evidence>
<dbReference type="AlphaFoldDB" id="A0A1Z5KJ21"/>
<dbReference type="EMBL" id="BDSP01000240">
    <property type="protein sequence ID" value="GAX26283.1"/>
    <property type="molecule type" value="Genomic_DNA"/>
</dbReference>
<keyword evidence="2" id="KW-1185">Reference proteome</keyword>
<accession>A0A1Z5KJ21</accession>
<proteinExistence type="predicted"/>